<dbReference type="AlphaFoldDB" id="A0A367Y4V0"/>
<evidence type="ECO:0000313" key="3">
    <source>
        <dbReference type="EMBL" id="RCK60848.1"/>
    </source>
</evidence>
<sequence>MKSINWATPLVTVIKDNTPTPIHQPQREFQPFIPASKPILKPSRVTPFPFVDEIDDPTPHHQQKQQTQLQQTSEDKNKAWVIILDVLRFLFTNRAVTYLTNALVAFIGVTAIGALHLIVSMAKMLLEVDYALVMEFFLLLNPACDHSAITTGTTNSFSKRRR</sequence>
<proteinExistence type="predicted"/>
<reference evidence="3 4" key="1">
    <citation type="submission" date="2018-06" db="EMBL/GenBank/DDBJ databases">
        <title>Whole genome sequencing of Candida tropicalis (genome annotated by CSBL at Korea University).</title>
        <authorList>
            <person name="Ahn J."/>
        </authorList>
    </citation>
    <scope>NUCLEOTIDE SEQUENCE [LARGE SCALE GENOMIC DNA]</scope>
    <source>
        <strain evidence="3 4">ATCC 20962</strain>
    </source>
</reference>
<keyword evidence="2" id="KW-0472">Membrane</keyword>
<protein>
    <submittedName>
        <fullName evidence="3">Uncharacterized protein</fullName>
    </submittedName>
</protein>
<dbReference type="EMBL" id="QLNQ01000026">
    <property type="protein sequence ID" value="RCK60848.1"/>
    <property type="molecule type" value="Genomic_DNA"/>
</dbReference>
<evidence type="ECO:0000256" key="2">
    <source>
        <dbReference type="SAM" id="Phobius"/>
    </source>
</evidence>
<name>A0A367Y4V0_9ASCO</name>
<evidence type="ECO:0000313" key="4">
    <source>
        <dbReference type="Proteomes" id="UP000253472"/>
    </source>
</evidence>
<organism evidence="3 4">
    <name type="scientific">Candida viswanathii</name>
    <dbReference type="NCBI Taxonomy" id="5486"/>
    <lineage>
        <taxon>Eukaryota</taxon>
        <taxon>Fungi</taxon>
        <taxon>Dikarya</taxon>
        <taxon>Ascomycota</taxon>
        <taxon>Saccharomycotina</taxon>
        <taxon>Pichiomycetes</taxon>
        <taxon>Debaryomycetaceae</taxon>
        <taxon>Candida/Lodderomyces clade</taxon>
        <taxon>Candida</taxon>
    </lineage>
</organism>
<dbReference type="STRING" id="5486.A0A367Y4V0"/>
<dbReference type="OrthoDB" id="10440342at2759"/>
<feature type="region of interest" description="Disordered" evidence="1">
    <location>
        <begin position="51"/>
        <end position="72"/>
    </location>
</feature>
<feature type="transmembrane region" description="Helical" evidence="2">
    <location>
        <begin position="98"/>
        <end position="119"/>
    </location>
</feature>
<dbReference type="Proteomes" id="UP000253472">
    <property type="component" value="Unassembled WGS sequence"/>
</dbReference>
<evidence type="ECO:0000256" key="1">
    <source>
        <dbReference type="SAM" id="MobiDB-lite"/>
    </source>
</evidence>
<gene>
    <name evidence="3" type="ORF">Cantr_08258</name>
</gene>
<keyword evidence="4" id="KW-1185">Reference proteome</keyword>
<comment type="caution">
    <text evidence="3">The sequence shown here is derived from an EMBL/GenBank/DDBJ whole genome shotgun (WGS) entry which is preliminary data.</text>
</comment>
<accession>A0A367Y4V0</accession>
<keyword evidence="2" id="KW-1133">Transmembrane helix</keyword>
<keyword evidence="2" id="KW-0812">Transmembrane</keyword>